<sequence length="825" mass="91618">MAMGMLLYATGQRPGGIVISRGYEKLHSEQCLKLKDIQVFVNGWKEGEGLDISLFLAIHWAKHKRHSEADYITVSLHSLSGDHIIADFVLLFVAQALARYAFEEGDALLDMFKDPSKLPRRLPRLFRFKSEVLEQAVFVNSDRCTSETYVAMSHLISIIGKALGFRYLSALSFRYSFARHMVNTMSRADLTSTMGHHVVSNLADTTYQPDDRRVDITARRFDEPESAAHLDLQDFHSSVAFNDDAPPPLTDINDDGNSIEDGILRALAVDNEFIRLHAAWRAAEAPLASVNGGKYTHELDDENTTLPEHKVALDRWLSLMQYRHAFSARLQHVKYITAATTSSELADASAADVVTQPSAATSDADAVATLSALTPSVVQPSVALPLPAVVAPTSTPPAITEDTVHEEFSHADHMETLRCMQSVAGGGGDHPFLSLIRADRENPRYTLLKQYLTLYRNDDIQALTHCLRCYFDESLDKSKREKLHGTHLGQHLISCDANRANTGFQQCPLCGALVDGDWDDVHVEDHYEACYHTLLRAHSHIEPTDNDIEEAERVADDNASTAGDAVTGVDDGGMDEDEANEDGAAAGSDVDDYMEEQAPPTVATRGYAALSTVVRHSRLASTGHGTTVYFCPICLPNEDLSWNLDPKSKQKTHSSHCPPYRLRRLTSPGHLHEHLTSHFSGSTGRPPLQYTKTFKCAFPPCTGETERNLGDTIEHLHHEHGYPLLRSTEGVDPPVPEDDLYLPPDFRYNEDVVFEAKFKPTLLETHRVTLVDKRRKDVRRRSIQAISKVYGVEPNAKGKSKQLLPDTEAPVIDTSNGECSNRRLT</sequence>
<dbReference type="HOGENOM" id="CLU_343236_0_0_1"/>
<feature type="compositionally biased region" description="Acidic residues" evidence="1">
    <location>
        <begin position="572"/>
        <end position="581"/>
    </location>
</feature>
<feature type="compositionally biased region" description="Polar residues" evidence="1">
    <location>
        <begin position="813"/>
        <end position="825"/>
    </location>
</feature>
<dbReference type="AlphaFoldDB" id="S8FXG8"/>
<dbReference type="InParanoid" id="S8FXG8"/>
<proteinExistence type="predicted"/>
<organism evidence="2 3">
    <name type="scientific">Fomitopsis schrenkii</name>
    <name type="common">Brown rot fungus</name>
    <dbReference type="NCBI Taxonomy" id="2126942"/>
    <lineage>
        <taxon>Eukaryota</taxon>
        <taxon>Fungi</taxon>
        <taxon>Dikarya</taxon>
        <taxon>Basidiomycota</taxon>
        <taxon>Agaricomycotina</taxon>
        <taxon>Agaricomycetes</taxon>
        <taxon>Polyporales</taxon>
        <taxon>Fomitopsis</taxon>
    </lineage>
</organism>
<dbReference type="OrthoDB" id="3271023at2759"/>
<protein>
    <submittedName>
        <fullName evidence="2">Uncharacterized protein</fullName>
    </submittedName>
</protein>
<name>S8FXG8_FOMSC</name>
<evidence type="ECO:0000313" key="3">
    <source>
        <dbReference type="Proteomes" id="UP000015241"/>
    </source>
</evidence>
<evidence type="ECO:0000256" key="1">
    <source>
        <dbReference type="SAM" id="MobiDB-lite"/>
    </source>
</evidence>
<dbReference type="EMBL" id="KE504132">
    <property type="protein sequence ID" value="EPT02955.1"/>
    <property type="molecule type" value="Genomic_DNA"/>
</dbReference>
<feature type="region of interest" description="Disordered" evidence="1">
    <location>
        <begin position="797"/>
        <end position="825"/>
    </location>
</feature>
<keyword evidence="3" id="KW-1185">Reference proteome</keyword>
<dbReference type="eggNOG" id="ENOG502SYUW">
    <property type="taxonomic scope" value="Eukaryota"/>
</dbReference>
<gene>
    <name evidence="2" type="ORF">FOMPIDRAFT_97900</name>
</gene>
<reference evidence="2 3" key="1">
    <citation type="journal article" date="2012" name="Science">
        <title>The Paleozoic origin of enzymatic lignin decomposition reconstructed from 31 fungal genomes.</title>
        <authorList>
            <person name="Floudas D."/>
            <person name="Binder M."/>
            <person name="Riley R."/>
            <person name="Barry K."/>
            <person name="Blanchette R.A."/>
            <person name="Henrissat B."/>
            <person name="Martinez A.T."/>
            <person name="Otillar R."/>
            <person name="Spatafora J.W."/>
            <person name="Yadav J.S."/>
            <person name="Aerts A."/>
            <person name="Benoit I."/>
            <person name="Boyd A."/>
            <person name="Carlson A."/>
            <person name="Copeland A."/>
            <person name="Coutinho P.M."/>
            <person name="de Vries R.P."/>
            <person name="Ferreira P."/>
            <person name="Findley K."/>
            <person name="Foster B."/>
            <person name="Gaskell J."/>
            <person name="Glotzer D."/>
            <person name="Gorecki P."/>
            <person name="Heitman J."/>
            <person name="Hesse C."/>
            <person name="Hori C."/>
            <person name="Igarashi K."/>
            <person name="Jurgens J.A."/>
            <person name="Kallen N."/>
            <person name="Kersten P."/>
            <person name="Kohler A."/>
            <person name="Kuees U."/>
            <person name="Kumar T.K.A."/>
            <person name="Kuo A."/>
            <person name="LaButti K."/>
            <person name="Larrondo L.F."/>
            <person name="Lindquist E."/>
            <person name="Ling A."/>
            <person name="Lombard V."/>
            <person name="Lucas S."/>
            <person name="Lundell T."/>
            <person name="Martin R."/>
            <person name="McLaughlin D.J."/>
            <person name="Morgenstern I."/>
            <person name="Morin E."/>
            <person name="Murat C."/>
            <person name="Nagy L.G."/>
            <person name="Nolan M."/>
            <person name="Ohm R.A."/>
            <person name="Patyshakuliyeva A."/>
            <person name="Rokas A."/>
            <person name="Ruiz-Duenas F.J."/>
            <person name="Sabat G."/>
            <person name="Salamov A."/>
            <person name="Samejima M."/>
            <person name="Schmutz J."/>
            <person name="Slot J.C."/>
            <person name="St John F."/>
            <person name="Stenlid J."/>
            <person name="Sun H."/>
            <person name="Sun S."/>
            <person name="Syed K."/>
            <person name="Tsang A."/>
            <person name="Wiebenga A."/>
            <person name="Young D."/>
            <person name="Pisabarro A."/>
            <person name="Eastwood D.C."/>
            <person name="Martin F."/>
            <person name="Cullen D."/>
            <person name="Grigoriev I.V."/>
            <person name="Hibbett D.S."/>
        </authorList>
    </citation>
    <scope>NUCLEOTIDE SEQUENCE</scope>
    <source>
        <strain evidence="3">FP-58527</strain>
    </source>
</reference>
<evidence type="ECO:0000313" key="2">
    <source>
        <dbReference type="EMBL" id="EPT02955.1"/>
    </source>
</evidence>
<feature type="region of interest" description="Disordered" evidence="1">
    <location>
        <begin position="555"/>
        <end position="586"/>
    </location>
</feature>
<accession>S8FXG8</accession>
<dbReference type="Proteomes" id="UP000015241">
    <property type="component" value="Unassembled WGS sequence"/>
</dbReference>